<evidence type="ECO:0000256" key="5">
    <source>
        <dbReference type="HAMAP-Rule" id="MF_00378"/>
    </source>
</evidence>
<keyword evidence="3 5" id="KW-0378">Hydrolase</keyword>
<comment type="catalytic activity">
    <reaction evidence="5 6">
        <text>Exonucleolytic cleavage in either 5'- to 3'- or 3'- to 5'-direction to yield nucleoside 5'-phosphates.</text>
        <dbReference type="EC" id="3.1.11.6"/>
    </reaction>
</comment>
<evidence type="ECO:0000313" key="11">
    <source>
        <dbReference type="Proteomes" id="UP000823629"/>
    </source>
</evidence>
<dbReference type="GO" id="GO:0008855">
    <property type="term" value="F:exodeoxyribonuclease VII activity"/>
    <property type="evidence" value="ECO:0007669"/>
    <property type="project" value="UniProtKB-UniRule"/>
</dbReference>
<keyword evidence="1 5" id="KW-0963">Cytoplasm</keyword>
<dbReference type="InterPro" id="IPR020579">
    <property type="entry name" value="Exonuc_VII_lsu_C"/>
</dbReference>
<protein>
    <recommendedName>
        <fullName evidence="5">Exodeoxyribonuclease 7 large subunit</fullName>
        <ecNumber evidence="5">3.1.11.6</ecNumber>
    </recommendedName>
    <alternativeName>
        <fullName evidence="5">Exodeoxyribonuclease VII large subunit</fullName>
        <shortName evidence="5">Exonuclease VII large subunit</shortName>
    </alternativeName>
</protein>
<evidence type="ECO:0000256" key="2">
    <source>
        <dbReference type="ARBA" id="ARBA00022722"/>
    </source>
</evidence>
<evidence type="ECO:0000259" key="9">
    <source>
        <dbReference type="Pfam" id="PF13742"/>
    </source>
</evidence>
<dbReference type="HAMAP" id="MF_00378">
    <property type="entry name" value="Exonuc_7_L"/>
    <property type="match status" value="1"/>
</dbReference>
<dbReference type="GO" id="GO:0005737">
    <property type="term" value="C:cytoplasm"/>
    <property type="evidence" value="ECO:0007669"/>
    <property type="project" value="UniProtKB-SubCell"/>
</dbReference>
<evidence type="ECO:0000256" key="1">
    <source>
        <dbReference type="ARBA" id="ARBA00022490"/>
    </source>
</evidence>
<organism evidence="10 11">
    <name type="scientific">Candidatus Scatoplasma merdavium</name>
    <dbReference type="NCBI Taxonomy" id="2840932"/>
    <lineage>
        <taxon>Bacteria</taxon>
        <taxon>Bacillati</taxon>
        <taxon>Bacillota</taxon>
        <taxon>Bacilli</taxon>
        <taxon>Bacillales</taxon>
        <taxon>Candidatus Scatoplasma</taxon>
    </lineage>
</organism>
<accession>A0A9D9GRE4</accession>
<dbReference type="Proteomes" id="UP000823629">
    <property type="component" value="Unassembled WGS sequence"/>
</dbReference>
<feature type="coiled-coil region" evidence="7">
    <location>
        <begin position="271"/>
        <end position="298"/>
    </location>
</feature>
<dbReference type="Pfam" id="PF02601">
    <property type="entry name" value="Exonuc_VII_L"/>
    <property type="match status" value="1"/>
</dbReference>
<dbReference type="EMBL" id="JADING010000004">
    <property type="protein sequence ID" value="MBO8413889.1"/>
    <property type="molecule type" value="Genomic_DNA"/>
</dbReference>
<dbReference type="InterPro" id="IPR003753">
    <property type="entry name" value="Exonuc_VII_L"/>
</dbReference>
<feature type="domain" description="Exonuclease VII large subunit C-terminal" evidence="8">
    <location>
        <begin position="135"/>
        <end position="422"/>
    </location>
</feature>
<dbReference type="AlphaFoldDB" id="A0A9D9GRE4"/>
<comment type="subcellular location">
    <subcellularLocation>
        <location evidence="5 6">Cytoplasm</location>
    </subcellularLocation>
</comment>
<dbReference type="GO" id="GO:0009318">
    <property type="term" value="C:exodeoxyribonuclease VII complex"/>
    <property type="evidence" value="ECO:0007669"/>
    <property type="project" value="UniProtKB-UniRule"/>
</dbReference>
<dbReference type="CDD" id="cd04489">
    <property type="entry name" value="ExoVII_LU_OBF"/>
    <property type="match status" value="1"/>
</dbReference>
<keyword evidence="2 5" id="KW-0540">Nuclease</keyword>
<keyword evidence="7" id="KW-0175">Coiled coil</keyword>
<dbReference type="PANTHER" id="PTHR30008">
    <property type="entry name" value="EXODEOXYRIBONUCLEASE 7 LARGE SUBUNIT"/>
    <property type="match status" value="1"/>
</dbReference>
<evidence type="ECO:0000256" key="4">
    <source>
        <dbReference type="ARBA" id="ARBA00022839"/>
    </source>
</evidence>
<evidence type="ECO:0000256" key="6">
    <source>
        <dbReference type="RuleBase" id="RU004355"/>
    </source>
</evidence>
<proteinExistence type="inferred from homology"/>
<comment type="function">
    <text evidence="5">Bidirectionally degrades single-stranded DNA into large acid-insoluble oligonucleotides, which are then degraded further into small acid-soluble oligonucleotides.</text>
</comment>
<dbReference type="PANTHER" id="PTHR30008:SF0">
    <property type="entry name" value="EXODEOXYRIBONUCLEASE 7 LARGE SUBUNIT"/>
    <property type="match status" value="1"/>
</dbReference>
<comment type="caution">
    <text evidence="10">The sequence shown here is derived from an EMBL/GenBank/DDBJ whole genome shotgun (WGS) entry which is preliminary data.</text>
</comment>
<name>A0A9D9GRE4_9BACL</name>
<evidence type="ECO:0000259" key="8">
    <source>
        <dbReference type="Pfam" id="PF02601"/>
    </source>
</evidence>
<dbReference type="InterPro" id="IPR025824">
    <property type="entry name" value="OB-fold_nuc-bd_dom"/>
</dbReference>
<keyword evidence="4 5" id="KW-0269">Exonuclease</keyword>
<dbReference type="GO" id="GO:0003676">
    <property type="term" value="F:nucleic acid binding"/>
    <property type="evidence" value="ECO:0007669"/>
    <property type="project" value="InterPro"/>
</dbReference>
<comment type="subunit">
    <text evidence="5">Heterooligomer composed of large and small subunits.</text>
</comment>
<dbReference type="Pfam" id="PF13742">
    <property type="entry name" value="tRNA_anti_2"/>
    <property type="match status" value="1"/>
</dbReference>
<dbReference type="Gene3D" id="3.40.50.1970">
    <property type="match status" value="1"/>
</dbReference>
<gene>
    <name evidence="5 10" type="primary">xseA</name>
    <name evidence="10" type="ORF">IAC78_00185</name>
</gene>
<reference evidence="10" key="1">
    <citation type="submission" date="2020-10" db="EMBL/GenBank/DDBJ databases">
        <authorList>
            <person name="Gilroy R."/>
        </authorList>
    </citation>
    <scope>NUCLEOTIDE SEQUENCE</scope>
    <source>
        <strain evidence="10">1748</strain>
    </source>
</reference>
<evidence type="ECO:0000256" key="3">
    <source>
        <dbReference type="ARBA" id="ARBA00022801"/>
    </source>
</evidence>
<dbReference type="EC" id="3.1.11.6" evidence="5"/>
<evidence type="ECO:0000313" key="10">
    <source>
        <dbReference type="EMBL" id="MBO8413889.1"/>
    </source>
</evidence>
<dbReference type="GO" id="GO:0006308">
    <property type="term" value="P:DNA catabolic process"/>
    <property type="evidence" value="ECO:0007669"/>
    <property type="project" value="UniProtKB-UniRule"/>
</dbReference>
<dbReference type="NCBIfam" id="TIGR00237">
    <property type="entry name" value="xseA"/>
    <property type="match status" value="1"/>
</dbReference>
<comment type="similarity">
    <text evidence="5 6">Belongs to the XseA family.</text>
</comment>
<sequence>MSYIPEGFKKRVFSVYEFSSIVKEVLSSELFKDVSIVGEVSKVSVKNGNAYIDLIDVDDFGKTKAQIKVIVFRNSSSKMIETLSPGERVIFKGGLNYYLPGGLLSFVAYSAYKDGQGDYLAKLEKLKAKLNEEGLFSQERKRKLPLNIKKVAIVTSKSGAAYHDILDTLKRKVPVSTVLFDCTVQGESAPKSMIRALKKAYESDCDIIVFGRGGGSSSDLACYNDEELVRYLAKSPKVVVSGIGHEIDTSLCDLVADIHQITPTAAANFILEDYQDVLMRLDDKLSELNKEYRKILSLYKTKLQVYIEKLKSFSVEEKIKLQKDRLQQMAANFSAKYKLFIQGKLNELQIKEVKLKSAYLNLLSAKRNQLEKIKGEIEKYNYSSYLKDGLALVKIGGKNLETVKQVKIDSQLEIGLADGIVLAKVTKVKGD</sequence>
<feature type="domain" description="OB-fold nucleic acid binding" evidence="9">
    <location>
        <begin position="13"/>
        <end position="108"/>
    </location>
</feature>
<reference evidence="10" key="2">
    <citation type="journal article" date="2021" name="PeerJ">
        <title>Extensive microbial diversity within the chicken gut microbiome revealed by metagenomics and culture.</title>
        <authorList>
            <person name="Gilroy R."/>
            <person name="Ravi A."/>
            <person name="Getino M."/>
            <person name="Pursley I."/>
            <person name="Horton D.L."/>
            <person name="Alikhan N.F."/>
            <person name="Baker D."/>
            <person name="Gharbi K."/>
            <person name="Hall N."/>
            <person name="Watson M."/>
            <person name="Adriaenssens E.M."/>
            <person name="Foster-Nyarko E."/>
            <person name="Jarju S."/>
            <person name="Secka A."/>
            <person name="Antonio M."/>
            <person name="Oren A."/>
            <person name="Chaudhuri R.R."/>
            <person name="La Ragione R."/>
            <person name="Hildebrand F."/>
            <person name="Pallen M.J."/>
        </authorList>
    </citation>
    <scope>NUCLEOTIDE SEQUENCE</scope>
    <source>
        <strain evidence="10">1748</strain>
    </source>
</reference>
<evidence type="ECO:0000256" key="7">
    <source>
        <dbReference type="SAM" id="Coils"/>
    </source>
</evidence>